<dbReference type="EMBL" id="ASPP01010576">
    <property type="protein sequence ID" value="ETO22650.1"/>
    <property type="molecule type" value="Genomic_DNA"/>
</dbReference>
<organism evidence="2 3">
    <name type="scientific">Reticulomyxa filosa</name>
    <dbReference type="NCBI Taxonomy" id="46433"/>
    <lineage>
        <taxon>Eukaryota</taxon>
        <taxon>Sar</taxon>
        <taxon>Rhizaria</taxon>
        <taxon>Retaria</taxon>
        <taxon>Foraminifera</taxon>
        <taxon>Monothalamids</taxon>
        <taxon>Reticulomyxidae</taxon>
        <taxon>Reticulomyxa</taxon>
    </lineage>
</organism>
<dbReference type="PANTHER" id="PTHR13391:SF0">
    <property type="entry name" value="PROTEIN MISATO HOMOLOG 1"/>
    <property type="match status" value="1"/>
</dbReference>
<keyword evidence="3" id="KW-1185">Reference proteome</keyword>
<feature type="compositionally biased region" description="Polar residues" evidence="1">
    <location>
        <begin position="1"/>
        <end position="12"/>
    </location>
</feature>
<dbReference type="Gene3D" id="3.40.50.1440">
    <property type="entry name" value="Tubulin/FtsZ, GTPase domain"/>
    <property type="match status" value="1"/>
</dbReference>
<dbReference type="OrthoDB" id="271881at2759"/>
<evidence type="ECO:0000313" key="2">
    <source>
        <dbReference type="EMBL" id="ETO22650.1"/>
    </source>
</evidence>
<feature type="region of interest" description="Disordered" evidence="1">
    <location>
        <begin position="1"/>
        <end position="36"/>
    </location>
</feature>
<name>X6N8N0_RETFI</name>
<proteinExistence type="predicted"/>
<dbReference type="Proteomes" id="UP000023152">
    <property type="component" value="Unassembled WGS sequence"/>
</dbReference>
<sequence>ELAISHTNPLRQNKTEDIDSKSEEIKTSDDRDTEQMKRKQKVIKQYKYWSDYLSPALHHKSLFLLPGIHYHSTPFHLFSQGYDLISNSSTMSSEVFEDIQDRIRYFVELCDCFQGMKYKTSSFFCFQIFCGGNYDGWSGIVPGVVNDIVRDDYGSRKTILMYDCQPLLSAHISSHLLNSSVNTDDQISVEETARSRSQLNNIISFTQVWGSCNQIIPLSVDHWRKLGRSDYFLHSLIRLLSSNIDHLWVLINSGNTVRDSSIMGAAIHQHNSICRVKHSHLSLADIIDMVTLYPSMKMAMLSTASSHIPMDLNYQLMDSIQQLFALPVQDKKKVMPPIFHDRLMCLSPIPDSYFSDHSSGEHSSINGSSIYQNNDSNKQEKLKLLSLKHVSPSDITAVLMTDMNTHQRLYAKLLSGGGEFPTSIYPRNGHLIYQAWKFPSNFPFSSSSLSAQVSSEDTESDFAHTPLHDSDYYSMWSSLWTGKVVGEYHLNRCSKELTQIIRGGNAIKLLGDNVDLDLTEMKENLLGWADSYQPLS</sequence>
<gene>
    <name evidence="2" type="ORF">RFI_14543</name>
</gene>
<dbReference type="GO" id="GO:0007005">
    <property type="term" value="P:mitochondrion organization"/>
    <property type="evidence" value="ECO:0007669"/>
    <property type="project" value="InterPro"/>
</dbReference>
<accession>X6N8N0</accession>
<dbReference type="InterPro" id="IPR049942">
    <property type="entry name" value="DML1/Misato"/>
</dbReference>
<dbReference type="SUPFAM" id="SSF52490">
    <property type="entry name" value="Tubulin nucleotide-binding domain-like"/>
    <property type="match status" value="1"/>
</dbReference>
<reference evidence="2 3" key="1">
    <citation type="journal article" date="2013" name="Curr. Biol.">
        <title>The Genome of the Foraminiferan Reticulomyxa filosa.</title>
        <authorList>
            <person name="Glockner G."/>
            <person name="Hulsmann N."/>
            <person name="Schleicher M."/>
            <person name="Noegel A.A."/>
            <person name="Eichinger L."/>
            <person name="Gallinger C."/>
            <person name="Pawlowski J."/>
            <person name="Sierra R."/>
            <person name="Euteneuer U."/>
            <person name="Pillet L."/>
            <person name="Moustafa A."/>
            <person name="Platzer M."/>
            <person name="Groth M."/>
            <person name="Szafranski K."/>
            <person name="Schliwa M."/>
        </authorList>
    </citation>
    <scope>NUCLEOTIDE SEQUENCE [LARGE SCALE GENOMIC DNA]</scope>
</reference>
<feature type="compositionally biased region" description="Basic and acidic residues" evidence="1">
    <location>
        <begin position="13"/>
        <end position="36"/>
    </location>
</feature>
<dbReference type="AlphaFoldDB" id="X6N8N0"/>
<comment type="caution">
    <text evidence="2">The sequence shown here is derived from an EMBL/GenBank/DDBJ whole genome shotgun (WGS) entry which is preliminary data.</text>
</comment>
<evidence type="ECO:0000313" key="3">
    <source>
        <dbReference type="Proteomes" id="UP000023152"/>
    </source>
</evidence>
<evidence type="ECO:0000256" key="1">
    <source>
        <dbReference type="SAM" id="MobiDB-lite"/>
    </source>
</evidence>
<dbReference type="GO" id="GO:0005739">
    <property type="term" value="C:mitochondrion"/>
    <property type="evidence" value="ECO:0007669"/>
    <property type="project" value="TreeGrafter"/>
</dbReference>
<feature type="non-terminal residue" evidence="2">
    <location>
        <position position="1"/>
    </location>
</feature>
<dbReference type="InterPro" id="IPR036525">
    <property type="entry name" value="Tubulin/FtsZ_GTPase_sf"/>
</dbReference>
<protein>
    <submittedName>
        <fullName evidence="2">Uncharacterized protein</fullName>
    </submittedName>
</protein>
<dbReference type="PANTHER" id="PTHR13391">
    <property type="entry name" value="MITOCHONDRIAL DISTRIBUTION REGULATOR MISATO"/>
    <property type="match status" value="1"/>
</dbReference>